<evidence type="ECO:0000256" key="13">
    <source>
        <dbReference type="SAM" id="Phobius"/>
    </source>
</evidence>
<evidence type="ECO:0000256" key="10">
    <source>
        <dbReference type="ARBA" id="ARBA00023012"/>
    </source>
</evidence>
<dbReference type="PROSITE" id="PS50110">
    <property type="entry name" value="RESPONSE_REGULATORY"/>
    <property type="match status" value="1"/>
</dbReference>
<name>A0A6B9Z8V7_9BACT</name>
<accession>A0A6B9Z8V7</accession>
<dbReference type="Pfam" id="PF00512">
    <property type="entry name" value="HisKA"/>
    <property type="match status" value="1"/>
</dbReference>
<dbReference type="CDD" id="cd17546">
    <property type="entry name" value="REC_hyHK_CKI1_RcsC-like"/>
    <property type="match status" value="1"/>
</dbReference>
<evidence type="ECO:0000256" key="5">
    <source>
        <dbReference type="ARBA" id="ARBA00022553"/>
    </source>
</evidence>
<protein>
    <recommendedName>
        <fullName evidence="3">histidine kinase</fullName>
        <ecNumber evidence="3">2.7.13.3</ecNumber>
    </recommendedName>
</protein>
<keyword evidence="7" id="KW-0547">Nucleotide-binding</keyword>
<dbReference type="SMART" id="SM00388">
    <property type="entry name" value="HisKA"/>
    <property type="match status" value="1"/>
</dbReference>
<dbReference type="Pfam" id="PF02518">
    <property type="entry name" value="HATPase_c"/>
    <property type="match status" value="1"/>
</dbReference>
<evidence type="ECO:0000256" key="7">
    <source>
        <dbReference type="ARBA" id="ARBA00022741"/>
    </source>
</evidence>
<comment type="subcellular location">
    <subcellularLocation>
        <location evidence="2">Cell membrane</location>
        <topology evidence="2">Multi-pass membrane protein</topology>
    </subcellularLocation>
</comment>
<dbReference type="Gene3D" id="3.40.50.2300">
    <property type="match status" value="1"/>
</dbReference>
<sequence>MQPKLIKYYLLGLFIIGLVLFIVLQFNSAKNIRKLISGNEKLLNELNVKNELQKLQTNIAKTDSKVRGTVISQDTLNITGIEAEVAVIRSDLTEINKLALNDSTEKLLTQLNYLVDEKNNFNIHVLDSFYGKGKGAAERMINAQKGQRLGDAINVILHSLDSTRQTEVNRMTHMIDTSGQKALNWGTIMLFFACLSSLLSFLYITSRIYKQEQLIDALDRSRQQEQKLTVIKDQFLANMSHEIRTPMNAVLGFTHLLQQQPQNEKSKEYVAAIQHAGENLLDIINDILDISKIESGMMRLEPVSFSLRGMIHSLQLMFQPKAAEKQLAFTMNAEANVPDILYGDVMRLTQVLVNLINNAIKFTSRGQVQVNVSLLNGSEAGVRLLFAVSDTGIGIADNKLSTIFDRFHQAEADITRKYGGTGLGLTIVKQLVELQHGSIRVESESGKGSLFLVELPYSLGHLPADGAEHPALSQEHFSLPQPSDAQLLVVEDNRMNQHLLRHLLDNRGLHYQLVNNGQEALNALTSQHFDLVLMDIQMPEMDGYTATKKIREDLHSNIPIIAMTAHAMSGEREKCIQAGMNEYLAKPIREDELYSMIQIFTGKSGITEHFTHQPVLNGHIASPSTLVHLEYLQQLSRGDKAFEQNMLTQFAGQLPEDLSMLKRAIDSNNVTDIRRTAHTLKTTISFIGLEGQLYPILESLEKLESSYDQDDVARQFETLKSLCMRALHETMQLLF</sequence>
<dbReference type="FunFam" id="3.30.565.10:FF:000010">
    <property type="entry name" value="Sensor histidine kinase RcsC"/>
    <property type="match status" value="1"/>
</dbReference>
<feature type="transmembrane region" description="Helical" evidence="13">
    <location>
        <begin position="182"/>
        <end position="204"/>
    </location>
</feature>
<dbReference type="SUPFAM" id="SSF52172">
    <property type="entry name" value="CheY-like"/>
    <property type="match status" value="1"/>
</dbReference>
<dbReference type="CDD" id="cd16922">
    <property type="entry name" value="HATPase_EvgS-ArcB-TorS-like"/>
    <property type="match status" value="1"/>
</dbReference>
<gene>
    <name evidence="16" type="ORF">GWR21_03420</name>
</gene>
<dbReference type="PANTHER" id="PTHR45339">
    <property type="entry name" value="HYBRID SIGNAL TRANSDUCTION HISTIDINE KINASE J"/>
    <property type="match status" value="1"/>
</dbReference>
<reference evidence="16 17" key="1">
    <citation type="submission" date="2020-01" db="EMBL/GenBank/DDBJ databases">
        <title>Complete genome sequence of Chitinophaga sp. H33E-04 isolated from quinoa roots.</title>
        <authorList>
            <person name="Weon H.-Y."/>
            <person name="Lee S.A."/>
        </authorList>
    </citation>
    <scope>NUCLEOTIDE SEQUENCE [LARGE SCALE GENOMIC DNA]</scope>
    <source>
        <strain evidence="16 17">H33E-04</strain>
    </source>
</reference>
<dbReference type="PANTHER" id="PTHR45339:SF1">
    <property type="entry name" value="HYBRID SIGNAL TRANSDUCTION HISTIDINE KINASE J"/>
    <property type="match status" value="1"/>
</dbReference>
<dbReference type="InterPro" id="IPR008207">
    <property type="entry name" value="Sig_transdc_His_kin_Hpt_dom"/>
</dbReference>
<dbReference type="Proteomes" id="UP000476411">
    <property type="component" value="Chromosome"/>
</dbReference>
<dbReference type="InterPro" id="IPR036890">
    <property type="entry name" value="HATPase_C_sf"/>
</dbReference>
<keyword evidence="17" id="KW-1185">Reference proteome</keyword>
<dbReference type="SMART" id="SM00387">
    <property type="entry name" value="HATPase_c"/>
    <property type="match status" value="1"/>
</dbReference>
<keyword evidence="11 13" id="KW-0472">Membrane</keyword>
<dbReference type="SMART" id="SM00448">
    <property type="entry name" value="REC"/>
    <property type="match status" value="1"/>
</dbReference>
<proteinExistence type="predicted"/>
<evidence type="ECO:0000256" key="4">
    <source>
        <dbReference type="ARBA" id="ARBA00022475"/>
    </source>
</evidence>
<dbReference type="InterPro" id="IPR011006">
    <property type="entry name" value="CheY-like_superfamily"/>
</dbReference>
<dbReference type="InterPro" id="IPR003661">
    <property type="entry name" value="HisK_dim/P_dom"/>
</dbReference>
<dbReference type="InterPro" id="IPR036641">
    <property type="entry name" value="HPT_dom_sf"/>
</dbReference>
<evidence type="ECO:0000313" key="16">
    <source>
        <dbReference type="EMBL" id="QHS58682.1"/>
    </source>
</evidence>
<dbReference type="KEGG" id="chih:GWR21_03420"/>
<dbReference type="AlphaFoldDB" id="A0A6B9Z8V7"/>
<dbReference type="InterPro" id="IPR001789">
    <property type="entry name" value="Sig_transdc_resp-reg_receiver"/>
</dbReference>
<evidence type="ECO:0000256" key="2">
    <source>
        <dbReference type="ARBA" id="ARBA00004651"/>
    </source>
</evidence>
<dbReference type="CDD" id="cd00082">
    <property type="entry name" value="HisKA"/>
    <property type="match status" value="1"/>
</dbReference>
<organism evidence="16 17">
    <name type="scientific">Chitinophaga agri</name>
    <dbReference type="NCBI Taxonomy" id="2703787"/>
    <lineage>
        <taxon>Bacteria</taxon>
        <taxon>Pseudomonadati</taxon>
        <taxon>Bacteroidota</taxon>
        <taxon>Chitinophagia</taxon>
        <taxon>Chitinophagales</taxon>
        <taxon>Chitinophagaceae</taxon>
        <taxon>Chitinophaga</taxon>
    </lineage>
</organism>
<keyword evidence="10" id="KW-0902">Two-component regulatory system</keyword>
<dbReference type="GO" id="GO:0005524">
    <property type="term" value="F:ATP binding"/>
    <property type="evidence" value="ECO:0007669"/>
    <property type="project" value="UniProtKB-KW"/>
</dbReference>
<dbReference type="PRINTS" id="PR00344">
    <property type="entry name" value="BCTRLSENSOR"/>
</dbReference>
<evidence type="ECO:0000256" key="8">
    <source>
        <dbReference type="ARBA" id="ARBA00022840"/>
    </source>
</evidence>
<dbReference type="Pfam" id="PF00072">
    <property type="entry name" value="Response_reg"/>
    <property type="match status" value="1"/>
</dbReference>
<feature type="domain" description="Histidine kinase" evidence="14">
    <location>
        <begin position="238"/>
        <end position="459"/>
    </location>
</feature>
<dbReference type="SUPFAM" id="SSF47226">
    <property type="entry name" value="Histidine-containing phosphotransfer domain, HPT domain"/>
    <property type="match status" value="1"/>
</dbReference>
<dbReference type="SUPFAM" id="SSF55874">
    <property type="entry name" value="ATPase domain of HSP90 chaperone/DNA topoisomerase II/histidine kinase"/>
    <property type="match status" value="1"/>
</dbReference>
<dbReference type="InterPro" id="IPR036097">
    <property type="entry name" value="HisK_dim/P_sf"/>
</dbReference>
<dbReference type="SUPFAM" id="SSF47384">
    <property type="entry name" value="Homodimeric domain of signal transducing histidine kinase"/>
    <property type="match status" value="1"/>
</dbReference>
<evidence type="ECO:0000259" key="14">
    <source>
        <dbReference type="PROSITE" id="PS50109"/>
    </source>
</evidence>
<feature type="domain" description="Response regulatory" evidence="15">
    <location>
        <begin position="486"/>
        <end position="601"/>
    </location>
</feature>
<dbReference type="EC" id="2.7.13.3" evidence="3"/>
<evidence type="ECO:0000259" key="15">
    <source>
        <dbReference type="PROSITE" id="PS50110"/>
    </source>
</evidence>
<evidence type="ECO:0000256" key="12">
    <source>
        <dbReference type="PROSITE-ProRule" id="PRU00169"/>
    </source>
</evidence>
<dbReference type="Gene3D" id="3.30.565.10">
    <property type="entry name" value="Histidine kinase-like ATPase, C-terminal domain"/>
    <property type="match status" value="1"/>
</dbReference>
<dbReference type="InterPro" id="IPR004358">
    <property type="entry name" value="Sig_transdc_His_kin-like_C"/>
</dbReference>
<dbReference type="GO" id="GO:0005886">
    <property type="term" value="C:plasma membrane"/>
    <property type="evidence" value="ECO:0007669"/>
    <property type="project" value="UniProtKB-SubCell"/>
</dbReference>
<dbReference type="Pfam" id="PF01627">
    <property type="entry name" value="Hpt"/>
    <property type="match status" value="1"/>
</dbReference>
<evidence type="ECO:0000256" key="3">
    <source>
        <dbReference type="ARBA" id="ARBA00012438"/>
    </source>
</evidence>
<dbReference type="PROSITE" id="PS50109">
    <property type="entry name" value="HIS_KIN"/>
    <property type="match status" value="1"/>
</dbReference>
<evidence type="ECO:0000256" key="11">
    <source>
        <dbReference type="ARBA" id="ARBA00023136"/>
    </source>
</evidence>
<keyword evidence="4" id="KW-1003">Cell membrane</keyword>
<keyword evidence="5 12" id="KW-0597">Phosphoprotein</keyword>
<keyword evidence="9 13" id="KW-1133">Transmembrane helix</keyword>
<dbReference type="EMBL" id="CP048113">
    <property type="protein sequence ID" value="QHS58682.1"/>
    <property type="molecule type" value="Genomic_DNA"/>
</dbReference>
<dbReference type="GO" id="GO:0000155">
    <property type="term" value="F:phosphorelay sensor kinase activity"/>
    <property type="evidence" value="ECO:0007669"/>
    <property type="project" value="InterPro"/>
</dbReference>
<comment type="catalytic activity">
    <reaction evidence="1">
        <text>ATP + protein L-histidine = ADP + protein N-phospho-L-histidine.</text>
        <dbReference type="EC" id="2.7.13.3"/>
    </reaction>
</comment>
<dbReference type="RefSeq" id="WP_162330385.1">
    <property type="nucleotide sequence ID" value="NZ_CP048113.1"/>
</dbReference>
<feature type="transmembrane region" description="Helical" evidence="13">
    <location>
        <begin position="6"/>
        <end position="26"/>
    </location>
</feature>
<evidence type="ECO:0000313" key="17">
    <source>
        <dbReference type="Proteomes" id="UP000476411"/>
    </source>
</evidence>
<dbReference type="Gene3D" id="1.10.287.130">
    <property type="match status" value="1"/>
</dbReference>
<keyword evidence="8" id="KW-0067">ATP-binding</keyword>
<evidence type="ECO:0000256" key="1">
    <source>
        <dbReference type="ARBA" id="ARBA00000085"/>
    </source>
</evidence>
<evidence type="ECO:0000256" key="6">
    <source>
        <dbReference type="ARBA" id="ARBA00022692"/>
    </source>
</evidence>
<keyword evidence="6 13" id="KW-0812">Transmembrane</keyword>
<evidence type="ECO:0000256" key="9">
    <source>
        <dbReference type="ARBA" id="ARBA00022989"/>
    </source>
</evidence>
<dbReference type="InterPro" id="IPR005467">
    <property type="entry name" value="His_kinase_dom"/>
</dbReference>
<dbReference type="Gene3D" id="1.20.120.160">
    <property type="entry name" value="HPT domain"/>
    <property type="match status" value="1"/>
</dbReference>
<feature type="modified residue" description="4-aspartylphosphate" evidence="12">
    <location>
        <position position="535"/>
    </location>
</feature>
<dbReference type="InterPro" id="IPR003594">
    <property type="entry name" value="HATPase_dom"/>
</dbReference>